<evidence type="ECO:0000313" key="2">
    <source>
        <dbReference type="Proteomes" id="UP000001997"/>
    </source>
</evidence>
<dbReference type="KEGG" id="pgu:PGUG_01583"/>
<gene>
    <name evidence="1" type="ORF">PGUG_01583</name>
</gene>
<proteinExistence type="predicted"/>
<dbReference type="HOGENOM" id="CLU_1454918_0_0_1"/>
<dbReference type="VEuPathDB" id="FungiDB:PGUG_01583"/>
<name>A5DE82_PICGU</name>
<dbReference type="InParanoid" id="A5DE82"/>
<reference evidence="1 2" key="1">
    <citation type="journal article" date="2009" name="Nature">
        <title>Evolution of pathogenicity and sexual reproduction in eight Candida genomes.</title>
        <authorList>
            <person name="Butler G."/>
            <person name="Rasmussen M.D."/>
            <person name="Lin M.F."/>
            <person name="Santos M.A."/>
            <person name="Sakthikumar S."/>
            <person name="Munro C.A."/>
            <person name="Rheinbay E."/>
            <person name="Grabherr M."/>
            <person name="Forche A."/>
            <person name="Reedy J.L."/>
            <person name="Agrafioti I."/>
            <person name="Arnaud M.B."/>
            <person name="Bates S."/>
            <person name="Brown A.J."/>
            <person name="Brunke S."/>
            <person name="Costanzo M.C."/>
            <person name="Fitzpatrick D.A."/>
            <person name="de Groot P.W."/>
            <person name="Harris D."/>
            <person name="Hoyer L.L."/>
            <person name="Hube B."/>
            <person name="Klis F.M."/>
            <person name="Kodira C."/>
            <person name="Lennard N."/>
            <person name="Logue M.E."/>
            <person name="Martin R."/>
            <person name="Neiman A.M."/>
            <person name="Nikolaou E."/>
            <person name="Quail M.A."/>
            <person name="Quinn J."/>
            <person name="Santos M.C."/>
            <person name="Schmitzberger F.F."/>
            <person name="Sherlock G."/>
            <person name="Shah P."/>
            <person name="Silverstein K.A."/>
            <person name="Skrzypek M.S."/>
            <person name="Soll D."/>
            <person name="Staggs R."/>
            <person name="Stansfield I."/>
            <person name="Stumpf M.P."/>
            <person name="Sudbery P.E."/>
            <person name="Srikantha T."/>
            <person name="Zeng Q."/>
            <person name="Berman J."/>
            <person name="Berriman M."/>
            <person name="Heitman J."/>
            <person name="Gow N.A."/>
            <person name="Lorenz M.C."/>
            <person name="Birren B.W."/>
            <person name="Kellis M."/>
            <person name="Cuomo C.A."/>
        </authorList>
    </citation>
    <scope>NUCLEOTIDE SEQUENCE [LARGE SCALE GENOMIC DNA]</scope>
    <source>
        <strain evidence="2">ATCC 6260 / CBS 566 / DSM 6381 / JCM 1539 / NBRC 10279 / NRRL Y-324</strain>
    </source>
</reference>
<dbReference type="RefSeq" id="XP_001485912.2">
    <property type="nucleotide sequence ID" value="XM_001485862.1"/>
</dbReference>
<dbReference type="GeneID" id="5128419"/>
<dbReference type="EMBL" id="CH408156">
    <property type="protein sequence ID" value="EDK37485.2"/>
    <property type="molecule type" value="Genomic_DNA"/>
</dbReference>
<organism evidence="1 2">
    <name type="scientific">Meyerozyma guilliermondii (strain ATCC 6260 / CBS 566 / DSM 6381 / JCM 1539 / NBRC 10279 / NRRL Y-324)</name>
    <name type="common">Yeast</name>
    <name type="synonym">Candida guilliermondii</name>
    <dbReference type="NCBI Taxonomy" id="294746"/>
    <lineage>
        <taxon>Eukaryota</taxon>
        <taxon>Fungi</taxon>
        <taxon>Dikarya</taxon>
        <taxon>Ascomycota</taxon>
        <taxon>Saccharomycotina</taxon>
        <taxon>Pichiomycetes</taxon>
        <taxon>Debaryomycetaceae</taxon>
        <taxon>Meyerozyma</taxon>
    </lineage>
</organism>
<dbReference type="AlphaFoldDB" id="A5DE82"/>
<protein>
    <submittedName>
        <fullName evidence="1">Uncharacterized protein</fullName>
    </submittedName>
</protein>
<sequence>METSVSSPPSTLHNQHAHNEDLENGIRTVSNGNFVNSIHFVKNTSNSDHRNFGFNDNEKGPAIFQDNSMVLIDPDSLAKSAEEPSSQLDSSSIKRSSHREIVNVSKKYSSNFSHKKKTVAFSDDLLVSDFAELSSSCFNSSRKSILKPSTPSQVLKLSLSTGQKNSKVTPFLHTVSSSGTRDPLYK</sequence>
<dbReference type="Proteomes" id="UP000001997">
    <property type="component" value="Unassembled WGS sequence"/>
</dbReference>
<evidence type="ECO:0000313" key="1">
    <source>
        <dbReference type="EMBL" id="EDK37485.2"/>
    </source>
</evidence>
<keyword evidence="2" id="KW-1185">Reference proteome</keyword>
<accession>A5DE82</accession>